<sequence>MIKLNEVEYFPLPILGYFYSKRAFVYNGHIKRKSISQADQEIFGEHFAVEWREIRKTALPVTREDAED</sequence>
<proteinExistence type="predicted"/>
<keyword evidence="2" id="KW-1185">Reference proteome</keyword>
<organism evidence="1 2">
    <name type="scientific">Rahnella variigena</name>
    <dbReference type="NCBI Taxonomy" id="574964"/>
    <lineage>
        <taxon>Bacteria</taxon>
        <taxon>Pseudomonadati</taxon>
        <taxon>Pseudomonadota</taxon>
        <taxon>Gammaproteobacteria</taxon>
        <taxon>Enterobacterales</taxon>
        <taxon>Yersiniaceae</taxon>
        <taxon>Rahnella</taxon>
    </lineage>
</organism>
<dbReference type="Proteomes" id="UP000284853">
    <property type="component" value="Unassembled WGS sequence"/>
</dbReference>
<protein>
    <submittedName>
        <fullName evidence="1">Uncharacterized protein</fullName>
    </submittedName>
</protein>
<evidence type="ECO:0000313" key="2">
    <source>
        <dbReference type="Proteomes" id="UP000284853"/>
    </source>
</evidence>
<comment type="caution">
    <text evidence="1">The sequence shown here is derived from an EMBL/GenBank/DDBJ whole genome shotgun (WGS) entry which is preliminary data.</text>
</comment>
<gene>
    <name evidence="1" type="ORF">CKQ54_15455</name>
</gene>
<dbReference type="EMBL" id="NSDJ01000001">
    <property type="protein sequence ID" value="RKF69682.1"/>
    <property type="molecule type" value="Genomic_DNA"/>
</dbReference>
<name>A0ABX9PYR6_9GAMM</name>
<accession>A0ABX9PYR6</accession>
<evidence type="ECO:0000313" key="1">
    <source>
        <dbReference type="EMBL" id="RKF69682.1"/>
    </source>
</evidence>
<reference evidence="1 2" key="1">
    <citation type="submission" date="2017-08" db="EMBL/GenBank/DDBJ databases">
        <title>Comparative genomics of bacteria isolated from necrotic lesions of AOD affected trees.</title>
        <authorList>
            <person name="Doonan J."/>
            <person name="Denman S."/>
            <person name="Mcdonald J.E."/>
        </authorList>
    </citation>
    <scope>NUCLEOTIDE SEQUENCE [LARGE SCALE GENOMIC DNA]</scope>
    <source>
        <strain evidence="1 2">CIP 105588</strain>
    </source>
</reference>